<dbReference type="AlphaFoldDB" id="A0A9P0L5X4"/>
<evidence type="ECO:0000313" key="2">
    <source>
        <dbReference type="Proteomes" id="UP001152888"/>
    </source>
</evidence>
<organism evidence="1 2">
    <name type="scientific">Acanthoscelides obtectus</name>
    <name type="common">Bean weevil</name>
    <name type="synonym">Bruchus obtectus</name>
    <dbReference type="NCBI Taxonomy" id="200917"/>
    <lineage>
        <taxon>Eukaryota</taxon>
        <taxon>Metazoa</taxon>
        <taxon>Ecdysozoa</taxon>
        <taxon>Arthropoda</taxon>
        <taxon>Hexapoda</taxon>
        <taxon>Insecta</taxon>
        <taxon>Pterygota</taxon>
        <taxon>Neoptera</taxon>
        <taxon>Endopterygota</taxon>
        <taxon>Coleoptera</taxon>
        <taxon>Polyphaga</taxon>
        <taxon>Cucujiformia</taxon>
        <taxon>Chrysomeloidea</taxon>
        <taxon>Chrysomelidae</taxon>
        <taxon>Bruchinae</taxon>
        <taxon>Bruchini</taxon>
        <taxon>Acanthoscelides</taxon>
    </lineage>
</organism>
<sequence>MWQIRNPETFFRKTTHQIVKSLHTQELSLNNKIKTAEFELQHVQLNITFHLILLDHLSEIIRISFDDSEIAKNFTCSRTQATAIVNNVLGQYSFENSINLLHTNKFSLIADESTDKGAIKHLALVARIFLNKKLLTCSLVYCL</sequence>
<name>A0A9P0L5X4_ACAOB</name>
<dbReference type="Proteomes" id="UP001152888">
    <property type="component" value="Unassembled WGS sequence"/>
</dbReference>
<protein>
    <recommendedName>
        <fullName evidence="3">DUF4371 domain-containing protein</fullName>
    </recommendedName>
</protein>
<accession>A0A9P0L5X4</accession>
<gene>
    <name evidence="1" type="ORF">ACAOBT_LOCUS19529</name>
</gene>
<dbReference type="PANTHER" id="PTHR37162:SF1">
    <property type="entry name" value="BED-TYPE DOMAIN-CONTAINING PROTEIN"/>
    <property type="match status" value="1"/>
</dbReference>
<evidence type="ECO:0008006" key="3">
    <source>
        <dbReference type="Google" id="ProtNLM"/>
    </source>
</evidence>
<evidence type="ECO:0000313" key="1">
    <source>
        <dbReference type="EMBL" id="CAH1990233.1"/>
    </source>
</evidence>
<reference evidence="1" key="1">
    <citation type="submission" date="2022-03" db="EMBL/GenBank/DDBJ databases">
        <authorList>
            <person name="Sayadi A."/>
        </authorList>
    </citation>
    <scope>NUCLEOTIDE SEQUENCE</scope>
</reference>
<dbReference type="OrthoDB" id="199913at2759"/>
<dbReference type="PANTHER" id="PTHR37162">
    <property type="entry name" value="HAT FAMILY DIMERISATION DOMAINCONTAINING PROTEIN-RELATED"/>
    <property type="match status" value="1"/>
</dbReference>
<keyword evidence="2" id="KW-1185">Reference proteome</keyword>
<proteinExistence type="predicted"/>
<comment type="caution">
    <text evidence="1">The sequence shown here is derived from an EMBL/GenBank/DDBJ whole genome shotgun (WGS) entry which is preliminary data.</text>
</comment>
<dbReference type="EMBL" id="CAKOFQ010007083">
    <property type="protein sequence ID" value="CAH1990233.1"/>
    <property type="molecule type" value="Genomic_DNA"/>
</dbReference>